<comment type="caution">
    <text evidence="2">The sequence shown here is derived from an EMBL/GenBank/DDBJ whole genome shotgun (WGS) entry which is preliminary data.</text>
</comment>
<dbReference type="AlphaFoldDB" id="A0A372M441"/>
<dbReference type="Proteomes" id="UP000263094">
    <property type="component" value="Unassembled WGS sequence"/>
</dbReference>
<sequence length="411" mass="41843">MNGKEAPRAAGQVSTRTRLERGRGALGPALELVHTGRAPTRAVLTSELGVTRATAGAVAAELEALGLIHVEPGSAAGAQGRPSHRLVVADDGPVVLAAQVHSDGYRAALVGLGGRIVATTPGCEIVDADPAQVIGSVVEAGAALLRDSGRRCAGAGLAVPSAVAEPEGNALNPLHLAWPIGAPVREIFEQRVSGAGLDVPAFTGNDVNLAALAEHRHGAGRGSRDLLCVATGHRGVGGALVLDGRLHTGSSGLALEVGHLTVNPEGGRACHCGSRGCLDVETDPLALLTAAGRTPGPEESLLAQARGLLSTEYADRLVRGAAEELIDRLGLGLAGLVNILNPDRIILGGLHRELLTADPERLRAVVADRSLWGRSGSVPILACTLDHNSLVGAAEVAWQPVLDDPLGALST</sequence>
<dbReference type="InterPro" id="IPR036388">
    <property type="entry name" value="WH-like_DNA-bd_sf"/>
</dbReference>
<evidence type="ECO:0000256" key="1">
    <source>
        <dbReference type="ARBA" id="ARBA00006479"/>
    </source>
</evidence>
<dbReference type="PANTHER" id="PTHR18964">
    <property type="entry name" value="ROK (REPRESSOR, ORF, KINASE) FAMILY"/>
    <property type="match status" value="1"/>
</dbReference>
<organism evidence="2 3">
    <name type="scientific">Streptomyces triticagri</name>
    <dbReference type="NCBI Taxonomy" id="2293568"/>
    <lineage>
        <taxon>Bacteria</taxon>
        <taxon>Bacillati</taxon>
        <taxon>Actinomycetota</taxon>
        <taxon>Actinomycetes</taxon>
        <taxon>Kitasatosporales</taxon>
        <taxon>Streptomycetaceae</taxon>
        <taxon>Streptomyces</taxon>
    </lineage>
</organism>
<dbReference type="RefSeq" id="WP_128557315.1">
    <property type="nucleotide sequence ID" value="NZ_QUAK01000104.1"/>
</dbReference>
<dbReference type="Gene3D" id="1.10.10.10">
    <property type="entry name" value="Winged helix-like DNA-binding domain superfamily/Winged helix DNA-binding domain"/>
    <property type="match status" value="1"/>
</dbReference>
<name>A0A372M441_9ACTN</name>
<protein>
    <submittedName>
        <fullName evidence="2">ROK family protein</fullName>
    </submittedName>
</protein>
<keyword evidence="3" id="KW-1185">Reference proteome</keyword>
<reference evidence="2 3" key="1">
    <citation type="submission" date="2018-08" db="EMBL/GenBank/DDBJ databases">
        <title>Isolation, diversity and antifungal activity of Actinobacteria from wheat.</title>
        <authorList>
            <person name="Han C."/>
        </authorList>
    </citation>
    <scope>NUCLEOTIDE SEQUENCE [LARGE SCALE GENOMIC DNA]</scope>
    <source>
        <strain evidence="2 3">NEAU-YY421</strain>
    </source>
</reference>
<evidence type="ECO:0000313" key="2">
    <source>
        <dbReference type="EMBL" id="RFU85067.1"/>
    </source>
</evidence>
<dbReference type="InterPro" id="IPR000600">
    <property type="entry name" value="ROK"/>
</dbReference>
<dbReference type="Pfam" id="PF00480">
    <property type="entry name" value="ROK"/>
    <property type="match status" value="1"/>
</dbReference>
<accession>A0A372M441</accession>
<gene>
    <name evidence="2" type="ORF">DY218_19285</name>
</gene>
<dbReference type="SUPFAM" id="SSF53067">
    <property type="entry name" value="Actin-like ATPase domain"/>
    <property type="match status" value="1"/>
</dbReference>
<dbReference type="InterPro" id="IPR043129">
    <property type="entry name" value="ATPase_NBD"/>
</dbReference>
<proteinExistence type="inferred from homology"/>
<dbReference type="Gene3D" id="3.30.420.40">
    <property type="match status" value="2"/>
</dbReference>
<evidence type="ECO:0000313" key="3">
    <source>
        <dbReference type="Proteomes" id="UP000263094"/>
    </source>
</evidence>
<dbReference type="PANTHER" id="PTHR18964:SF149">
    <property type="entry name" value="BIFUNCTIONAL UDP-N-ACETYLGLUCOSAMINE 2-EPIMERASE_N-ACETYLMANNOSAMINE KINASE"/>
    <property type="match status" value="1"/>
</dbReference>
<comment type="similarity">
    <text evidence="1">Belongs to the ROK (NagC/XylR) family.</text>
</comment>
<dbReference type="EMBL" id="QUAK01000104">
    <property type="protein sequence ID" value="RFU85067.1"/>
    <property type="molecule type" value="Genomic_DNA"/>
</dbReference>
<dbReference type="OrthoDB" id="5174513at2"/>